<dbReference type="AlphaFoldDB" id="A0A1B2F688"/>
<name>A0A1B2F688_PSEPU</name>
<proteinExistence type="predicted"/>
<dbReference type="EMBL" id="CP016634">
    <property type="protein sequence ID" value="ANY87653.1"/>
    <property type="molecule type" value="Genomic_DNA"/>
</dbReference>
<sequence length="63" mass="7115">MSETMKVRIDGELVDREIAQITRAIQEDGSIHEYPEPKLEQGEVVFRPDDDPAPIIVVRTIPA</sequence>
<reference evidence="1" key="1">
    <citation type="submission" date="2016-07" db="EMBL/GenBank/DDBJ databases">
        <title>New class B carbapenemase carried by novel plasmid in Pseudomonas putida enviromental strain in eastern Amazonia.</title>
        <authorList>
            <person name="Souza C.O."/>
            <person name="Lima K.V."/>
            <person name="Brasiliense D.M."/>
            <person name="Perez-Chaparro P.J."/>
            <person name="Mamizuka E.M."/>
            <person name="Lima M.O."/>
            <person name="Lima L.N."/>
            <person name="McCulloch J.A."/>
        </authorList>
    </citation>
    <scope>NUCLEOTIDE SEQUENCE [LARGE SCALE GENOMIC DNA]</scope>
    <source>
        <strain evidence="1">IEC33019</strain>
    </source>
</reference>
<gene>
    <name evidence="1" type="ORF">IEC33019_2094</name>
</gene>
<organism evidence="1">
    <name type="scientific">Pseudomonas putida</name>
    <name type="common">Arthrobacter siderocapsulatus</name>
    <dbReference type="NCBI Taxonomy" id="303"/>
    <lineage>
        <taxon>Bacteria</taxon>
        <taxon>Pseudomonadati</taxon>
        <taxon>Pseudomonadota</taxon>
        <taxon>Gammaproteobacteria</taxon>
        <taxon>Pseudomonadales</taxon>
        <taxon>Pseudomonadaceae</taxon>
        <taxon>Pseudomonas</taxon>
    </lineage>
</organism>
<protein>
    <submittedName>
        <fullName evidence="1">Uncharacterized protein</fullName>
    </submittedName>
</protein>
<accession>A0A1B2F688</accession>
<dbReference type="RefSeq" id="WP_099593453.1">
    <property type="nucleotide sequence ID" value="NZ_CP016634.1"/>
</dbReference>
<evidence type="ECO:0000313" key="1">
    <source>
        <dbReference type="EMBL" id="ANY87653.1"/>
    </source>
</evidence>